<evidence type="ECO:0000313" key="3">
    <source>
        <dbReference type="Proteomes" id="UP000003786"/>
    </source>
</evidence>
<organism evidence="2 3">
    <name type="scientific">Theileria orientalis strain Shintoku</name>
    <dbReference type="NCBI Taxonomy" id="869250"/>
    <lineage>
        <taxon>Eukaryota</taxon>
        <taxon>Sar</taxon>
        <taxon>Alveolata</taxon>
        <taxon>Apicomplexa</taxon>
        <taxon>Aconoidasida</taxon>
        <taxon>Piroplasmida</taxon>
        <taxon>Theileriidae</taxon>
        <taxon>Theileria</taxon>
    </lineage>
</organism>
<dbReference type="Proteomes" id="UP000003786">
    <property type="component" value="Chromosome 3"/>
</dbReference>
<evidence type="ECO:0000256" key="1">
    <source>
        <dbReference type="SAM" id="MobiDB-lite"/>
    </source>
</evidence>
<feature type="compositionally biased region" description="Basic and acidic residues" evidence="1">
    <location>
        <begin position="410"/>
        <end position="423"/>
    </location>
</feature>
<dbReference type="AlphaFoldDB" id="J4C8W3"/>
<feature type="compositionally biased region" description="Basic and acidic residues" evidence="1">
    <location>
        <begin position="350"/>
        <end position="372"/>
    </location>
</feature>
<feature type="compositionally biased region" description="Low complexity" evidence="1">
    <location>
        <begin position="441"/>
        <end position="456"/>
    </location>
</feature>
<dbReference type="VEuPathDB" id="PiroplasmaDB:TOT_030000750"/>
<feature type="compositionally biased region" description="Polar residues" evidence="1">
    <location>
        <begin position="399"/>
        <end position="409"/>
    </location>
</feature>
<dbReference type="KEGG" id="tot:TOT_030000750"/>
<dbReference type="GeneID" id="20715903"/>
<feature type="region of interest" description="Disordered" evidence="1">
    <location>
        <begin position="301"/>
        <end position="518"/>
    </location>
</feature>
<name>J4C8W3_THEOR</name>
<feature type="compositionally biased region" description="Low complexity" evidence="1">
    <location>
        <begin position="312"/>
        <end position="332"/>
    </location>
</feature>
<feature type="compositionally biased region" description="Polar residues" evidence="1">
    <location>
        <begin position="487"/>
        <end position="499"/>
    </location>
</feature>
<feature type="compositionally biased region" description="Polar residues" evidence="1">
    <location>
        <begin position="467"/>
        <end position="478"/>
    </location>
</feature>
<dbReference type="RefSeq" id="XP_009691789.1">
    <property type="nucleotide sequence ID" value="XM_009693494.1"/>
</dbReference>
<sequence>MGGGPSNLYIYMGRKDGQFELKDEYTVKIKREICDTCTNYEKVSYEIEYKNNNKTGIWTYYSYYSVTLYTGTSYENIGSYGFCYYYPDKDHILKGLDIYYTLMRPDLPVVVSFRTVNGKTFNCRYELLKEAGWDYPRNLEKYTIKGSLTSKLDGEFRKLLKPLYFVSYSKYNKDVEQVPNDPKNPYNRIYIGEKSKKFHKVGFTSNCNKMHAQLYTDRWYWSKSDRNMTGLEAIQWKLFDGVVVYYHDTEPLLIECLTGCSTKIQHVRKKKGTDFCKANVPYKSYKDLEEILEKLKKELDSDSSTYCGSGQSKVSSTPKSPDTSSTDSSSTQDKSRGKDSNAKPSGGTQEVDKEKAGREKGKKEDGKSKENFGRTGTHRHPGPDPSPESPEETKEQGVTPGQTQHTGLSDNRDTHSDGKRLHTTEQQPQEENKFEKQVQGPPSETSSRSPSPQSEVDSSKSRHQVTHQEPSSGDTGKTTHGRDTHTSTDNTTQAQQPGSHKTHEHIEGSGGGGDYIPTSEALQQVSSQIEEDCDCAPIVALGTIAAAIVTGTVLGAVGNFVHKCLSLISLNTLYLSPYMDNDLYVESYVGRTD</sequence>
<protein>
    <submittedName>
        <fullName evidence="2">Uncharacterized protein</fullName>
    </submittedName>
</protein>
<reference evidence="2 3" key="1">
    <citation type="journal article" date="2012" name="MBio">
        <title>Comparative genome analysis of three eukaryotic parasites with differing abilities to transform leukocytes reveals key mediators of Theileria-induced leukocyte transformation.</title>
        <authorList>
            <person name="Hayashida K."/>
            <person name="Hara Y."/>
            <person name="Abe T."/>
            <person name="Yamasaki C."/>
            <person name="Toyoda A."/>
            <person name="Kosuge T."/>
            <person name="Suzuki Y."/>
            <person name="Sato Y."/>
            <person name="Kawashima S."/>
            <person name="Katayama T."/>
            <person name="Wakaguri H."/>
            <person name="Inoue N."/>
            <person name="Homma K."/>
            <person name="Tada-Umezaki M."/>
            <person name="Yagi Y."/>
            <person name="Fujii Y."/>
            <person name="Habara T."/>
            <person name="Kanehisa M."/>
            <person name="Watanabe H."/>
            <person name="Ito K."/>
            <person name="Gojobori T."/>
            <person name="Sugawara H."/>
            <person name="Imanishi T."/>
            <person name="Weir W."/>
            <person name="Gardner M."/>
            <person name="Pain A."/>
            <person name="Shiels B."/>
            <person name="Hattori M."/>
            <person name="Nene V."/>
            <person name="Sugimoto C."/>
        </authorList>
    </citation>
    <scope>NUCLEOTIDE SEQUENCE [LARGE SCALE GENOMIC DNA]</scope>
    <source>
        <strain evidence="2 3">Shintoku</strain>
    </source>
</reference>
<dbReference type="OrthoDB" id="10484300at2759"/>
<accession>J4C8W3</accession>
<keyword evidence="3" id="KW-1185">Reference proteome</keyword>
<evidence type="ECO:0000313" key="2">
    <source>
        <dbReference type="EMBL" id="BAM41488.1"/>
    </source>
</evidence>
<dbReference type="EMBL" id="AP011948">
    <property type="protein sequence ID" value="BAM41488.1"/>
    <property type="molecule type" value="Genomic_DNA"/>
</dbReference>
<proteinExistence type="predicted"/>
<gene>
    <name evidence="2" type="ORF">TOT_030000750</name>
</gene>